<proteinExistence type="predicted"/>
<dbReference type="EMBL" id="JBHTJP010000009">
    <property type="protein sequence ID" value="MFD0975379.1"/>
    <property type="molecule type" value="Genomic_DNA"/>
</dbReference>
<comment type="caution">
    <text evidence="1">The sequence shown here is derived from an EMBL/GenBank/DDBJ whole genome shotgun (WGS) entry which is preliminary data.</text>
</comment>
<accession>A0ABW3IBI8</accession>
<evidence type="ECO:0008006" key="3">
    <source>
        <dbReference type="Google" id="ProtNLM"/>
    </source>
</evidence>
<dbReference type="Proteomes" id="UP001597100">
    <property type="component" value="Unassembled WGS sequence"/>
</dbReference>
<keyword evidence="2" id="KW-1185">Reference proteome</keyword>
<evidence type="ECO:0000313" key="1">
    <source>
        <dbReference type="EMBL" id="MFD0975379.1"/>
    </source>
</evidence>
<gene>
    <name evidence="1" type="ORF">ACFQ1G_01125</name>
</gene>
<organism evidence="1 2">
    <name type="scientific">Salinimicrobium gaetbulicola</name>
    <dbReference type="NCBI Taxonomy" id="999702"/>
    <lineage>
        <taxon>Bacteria</taxon>
        <taxon>Pseudomonadati</taxon>
        <taxon>Bacteroidota</taxon>
        <taxon>Flavobacteriia</taxon>
        <taxon>Flavobacteriales</taxon>
        <taxon>Flavobacteriaceae</taxon>
        <taxon>Salinimicrobium</taxon>
    </lineage>
</organism>
<evidence type="ECO:0000313" key="2">
    <source>
        <dbReference type="Proteomes" id="UP001597100"/>
    </source>
</evidence>
<dbReference type="RefSeq" id="WP_380736398.1">
    <property type="nucleotide sequence ID" value="NZ_JBHTJP010000009.1"/>
</dbReference>
<sequence>MKTVILLIALSILSCGSVETTTDYTIKGTSKEFIGDTVYVHKYDHFDYLNQDHILDSAVVDSEGNFELLFSYEPDKLVYVSRYKVPPPSYRVFRQTPEHYYYSMCANFFGMSPTIYLGNQENYRISHWDKDNNDSSIKYEDRNQGLLREYYRSVDFRGELADENRTPLQLEPHLAWQIIEKKRDQILKDFKLLNEDIPANSFEGYLKTEISLGAINDYLVWYGLQEESADTPELINQIVEQYNSNEWNANSLEFFKLNERYITHQMNLQKRQEAKYYPSDKDKLSYAKQYSRPDVRDQYVENLSSLIQEN</sequence>
<dbReference type="PROSITE" id="PS51257">
    <property type="entry name" value="PROKAR_LIPOPROTEIN"/>
    <property type="match status" value="1"/>
</dbReference>
<reference evidence="2" key="1">
    <citation type="journal article" date="2019" name="Int. J. Syst. Evol. Microbiol.">
        <title>The Global Catalogue of Microorganisms (GCM) 10K type strain sequencing project: providing services to taxonomists for standard genome sequencing and annotation.</title>
        <authorList>
            <consortium name="The Broad Institute Genomics Platform"/>
            <consortium name="The Broad Institute Genome Sequencing Center for Infectious Disease"/>
            <person name="Wu L."/>
            <person name="Ma J."/>
        </authorList>
    </citation>
    <scope>NUCLEOTIDE SEQUENCE [LARGE SCALE GENOMIC DNA]</scope>
    <source>
        <strain evidence="2">CCUG 60898</strain>
    </source>
</reference>
<name>A0ABW3IBI8_9FLAO</name>
<protein>
    <recommendedName>
        <fullName evidence="3">YARHG domain-containing protein</fullName>
    </recommendedName>
</protein>